<evidence type="ECO:0000256" key="1">
    <source>
        <dbReference type="ARBA" id="ARBA00023015"/>
    </source>
</evidence>
<accession>A0ABV9WEN0</accession>
<feature type="domain" description="ANTAR" evidence="3">
    <location>
        <begin position="182"/>
        <end position="232"/>
    </location>
</feature>
<sequence length="252" mass="26253">MSGSGSVVSIDRRMRLWSLAAAYAGGESVTVEHVCITATSATGTDGAAIAVALTATPRETIYSSNRLASEAEELSLILGEGPCVDALAGGLALVPDLSTTHCLARWPVFAPAVVAAGVRAIFALPLQVGAIRLGVLDLYRAEPGDLHQEQLLDALTLADTACALLLDGTGHGAPQAPGRILEPAGLQHPEVHQATGMISVQLGLSAALALVRLRAYAYVNDRRLRDVARDVVARRLRFDPEGSDDSGRSDGD</sequence>
<evidence type="ECO:0000256" key="2">
    <source>
        <dbReference type="ARBA" id="ARBA00023163"/>
    </source>
</evidence>
<evidence type="ECO:0000313" key="5">
    <source>
        <dbReference type="Proteomes" id="UP001595912"/>
    </source>
</evidence>
<dbReference type="RefSeq" id="WP_380127037.1">
    <property type="nucleotide sequence ID" value="NZ_JBHSIU010000102.1"/>
</dbReference>
<keyword evidence="2" id="KW-0804">Transcription</keyword>
<comment type="caution">
    <text evidence="4">The sequence shown here is derived from an EMBL/GenBank/DDBJ whole genome shotgun (WGS) entry which is preliminary data.</text>
</comment>
<evidence type="ECO:0000259" key="3">
    <source>
        <dbReference type="SMART" id="SM01012"/>
    </source>
</evidence>
<proteinExistence type="predicted"/>
<dbReference type="Gene3D" id="1.10.10.10">
    <property type="entry name" value="Winged helix-like DNA-binding domain superfamily/Winged helix DNA-binding domain"/>
    <property type="match status" value="1"/>
</dbReference>
<dbReference type="Proteomes" id="UP001595912">
    <property type="component" value="Unassembled WGS sequence"/>
</dbReference>
<protein>
    <submittedName>
        <fullName evidence="4">ANTAR domain-containing protein</fullName>
    </submittedName>
</protein>
<dbReference type="Pfam" id="PF03861">
    <property type="entry name" value="ANTAR"/>
    <property type="match status" value="1"/>
</dbReference>
<dbReference type="InterPro" id="IPR029016">
    <property type="entry name" value="GAF-like_dom_sf"/>
</dbReference>
<evidence type="ECO:0000313" key="4">
    <source>
        <dbReference type="EMBL" id="MFC5006410.1"/>
    </source>
</evidence>
<keyword evidence="1" id="KW-0805">Transcription regulation</keyword>
<dbReference type="EMBL" id="JBHSIU010000102">
    <property type="protein sequence ID" value="MFC5006410.1"/>
    <property type="molecule type" value="Genomic_DNA"/>
</dbReference>
<dbReference type="SUPFAM" id="SSF55781">
    <property type="entry name" value="GAF domain-like"/>
    <property type="match status" value="1"/>
</dbReference>
<reference evidence="5" key="1">
    <citation type="journal article" date="2019" name="Int. J. Syst. Evol. Microbiol.">
        <title>The Global Catalogue of Microorganisms (GCM) 10K type strain sequencing project: providing services to taxonomists for standard genome sequencing and annotation.</title>
        <authorList>
            <consortium name="The Broad Institute Genomics Platform"/>
            <consortium name="The Broad Institute Genome Sequencing Center for Infectious Disease"/>
            <person name="Wu L."/>
            <person name="Ma J."/>
        </authorList>
    </citation>
    <scope>NUCLEOTIDE SEQUENCE [LARGE SCALE GENOMIC DNA]</scope>
    <source>
        <strain evidence="5">CGMCC 4.7152</strain>
    </source>
</reference>
<dbReference type="Gene3D" id="3.30.450.40">
    <property type="match status" value="1"/>
</dbReference>
<name>A0ABV9WEN0_9ACTN</name>
<dbReference type="SMART" id="SM01012">
    <property type="entry name" value="ANTAR"/>
    <property type="match status" value="1"/>
</dbReference>
<keyword evidence="5" id="KW-1185">Reference proteome</keyword>
<dbReference type="InterPro" id="IPR036388">
    <property type="entry name" value="WH-like_DNA-bd_sf"/>
</dbReference>
<organism evidence="4 5">
    <name type="scientific">Dactylosporangium cerinum</name>
    <dbReference type="NCBI Taxonomy" id="1434730"/>
    <lineage>
        <taxon>Bacteria</taxon>
        <taxon>Bacillati</taxon>
        <taxon>Actinomycetota</taxon>
        <taxon>Actinomycetes</taxon>
        <taxon>Micromonosporales</taxon>
        <taxon>Micromonosporaceae</taxon>
        <taxon>Dactylosporangium</taxon>
    </lineage>
</organism>
<dbReference type="InterPro" id="IPR005561">
    <property type="entry name" value="ANTAR"/>
</dbReference>
<gene>
    <name evidence="4" type="ORF">ACFPIJ_52400</name>
</gene>